<dbReference type="EMBL" id="JANBOJ010000006">
    <property type="protein sequence ID" value="KAJ1725368.1"/>
    <property type="molecule type" value="Genomic_DNA"/>
</dbReference>
<name>A0A9W8CVM2_9FUNG</name>
<sequence>MDEKIKTAARNVLNEGDDALSDDELLAELEDDPELERLREARLEQMKREMNHVRNLRLGGHGEYQDIQKEEEVVKIIGNAAKAVVHFTHPQFARCKILDKHLRILAPHHFDTRFVSASVERCPFLAQKFQIRMLPCILIVVGGRVSDRLVGFEEFGNSDGFTTEALERRLAKSGVVKVPKGELGRVPVSQRPISYQIGNAGPELSDNGGDSVELDY</sequence>
<dbReference type="Gene3D" id="3.40.30.10">
    <property type="entry name" value="Glutaredoxin"/>
    <property type="match status" value="1"/>
</dbReference>
<accession>A0A9W8CVM2</accession>
<evidence type="ECO:0008006" key="3">
    <source>
        <dbReference type="Google" id="ProtNLM"/>
    </source>
</evidence>
<keyword evidence="2" id="KW-1185">Reference proteome</keyword>
<dbReference type="AlphaFoldDB" id="A0A9W8CVM2"/>
<gene>
    <name evidence="1" type="ORF">LPJ53_000406</name>
</gene>
<dbReference type="SUPFAM" id="SSF52833">
    <property type="entry name" value="Thioredoxin-like"/>
    <property type="match status" value="1"/>
</dbReference>
<evidence type="ECO:0000313" key="2">
    <source>
        <dbReference type="Proteomes" id="UP001149813"/>
    </source>
</evidence>
<evidence type="ECO:0000313" key="1">
    <source>
        <dbReference type="EMBL" id="KAJ1725368.1"/>
    </source>
</evidence>
<dbReference type="Proteomes" id="UP001149813">
    <property type="component" value="Unassembled WGS sequence"/>
</dbReference>
<protein>
    <recommendedName>
        <fullName evidence="3">Thioredoxin-like protein</fullName>
    </recommendedName>
</protein>
<proteinExistence type="predicted"/>
<dbReference type="PANTHER" id="PTHR21148">
    <property type="entry name" value="THIOREDOXIN DOMAIN-CONTAINING PROTEIN 9"/>
    <property type="match status" value="1"/>
</dbReference>
<dbReference type="InterPro" id="IPR036249">
    <property type="entry name" value="Thioredoxin-like_sf"/>
</dbReference>
<reference evidence="1" key="1">
    <citation type="submission" date="2022-07" db="EMBL/GenBank/DDBJ databases">
        <title>Phylogenomic reconstructions and comparative analyses of Kickxellomycotina fungi.</title>
        <authorList>
            <person name="Reynolds N.K."/>
            <person name="Stajich J.E."/>
            <person name="Barry K."/>
            <person name="Grigoriev I.V."/>
            <person name="Crous P."/>
            <person name="Smith M.E."/>
        </authorList>
    </citation>
    <scope>NUCLEOTIDE SEQUENCE</scope>
    <source>
        <strain evidence="1">NBRC 32514</strain>
    </source>
</reference>
<dbReference type="OrthoDB" id="10257948at2759"/>
<dbReference type="CDD" id="cd02989">
    <property type="entry name" value="Phd_like_TxnDC9"/>
    <property type="match status" value="1"/>
</dbReference>
<comment type="caution">
    <text evidence="1">The sequence shown here is derived from an EMBL/GenBank/DDBJ whole genome shotgun (WGS) entry which is preliminary data.</text>
</comment>
<organism evidence="1 2">
    <name type="scientific">Coemansia erecta</name>
    <dbReference type="NCBI Taxonomy" id="147472"/>
    <lineage>
        <taxon>Eukaryota</taxon>
        <taxon>Fungi</taxon>
        <taxon>Fungi incertae sedis</taxon>
        <taxon>Zoopagomycota</taxon>
        <taxon>Kickxellomycotina</taxon>
        <taxon>Kickxellomycetes</taxon>
        <taxon>Kickxellales</taxon>
        <taxon>Kickxellaceae</taxon>
        <taxon>Coemansia</taxon>
    </lineage>
</organism>